<dbReference type="VEuPathDB" id="FungiDB:PHYBLDRAFT_157772"/>
<dbReference type="InParanoid" id="A0A163E9G2"/>
<evidence type="ECO:0000313" key="3">
    <source>
        <dbReference type="Proteomes" id="UP000077315"/>
    </source>
</evidence>
<reference evidence="3" key="1">
    <citation type="submission" date="2015-06" db="EMBL/GenBank/DDBJ databases">
        <title>Expansion of signal transduction pathways in fungi by whole-genome duplication.</title>
        <authorList>
            <consortium name="DOE Joint Genome Institute"/>
            <person name="Corrochano L.M."/>
            <person name="Kuo A."/>
            <person name="Marcet-Houben M."/>
            <person name="Polaino S."/>
            <person name="Salamov A."/>
            <person name="Villalobos J.M."/>
            <person name="Alvarez M.I."/>
            <person name="Avalos J."/>
            <person name="Benito E.P."/>
            <person name="Benoit I."/>
            <person name="Burger G."/>
            <person name="Camino L.P."/>
            <person name="Canovas D."/>
            <person name="Cerda-Olmedo E."/>
            <person name="Cheng J.-F."/>
            <person name="Dominguez A."/>
            <person name="Elias M."/>
            <person name="Eslava A.P."/>
            <person name="Glaser F."/>
            <person name="Grimwood J."/>
            <person name="Gutierrez G."/>
            <person name="Heitman J."/>
            <person name="Henrissat B."/>
            <person name="Iturriaga E.A."/>
            <person name="Lang B.F."/>
            <person name="Lavin J.L."/>
            <person name="Lee S."/>
            <person name="Li W."/>
            <person name="Lindquist E."/>
            <person name="Lopez-Garcia S."/>
            <person name="Luque E.M."/>
            <person name="Marcos A.T."/>
            <person name="Martin J."/>
            <person name="McCluskey K."/>
            <person name="Medina H.R."/>
            <person name="Miralles-Duran A."/>
            <person name="Miyazaki A."/>
            <person name="Munoz-Torres E."/>
            <person name="Oguiza J.A."/>
            <person name="Ohm R."/>
            <person name="Olmedo M."/>
            <person name="Orejas M."/>
            <person name="Ortiz-Castellanos L."/>
            <person name="Pisabarro A.G."/>
            <person name="Rodriguez-Romero J."/>
            <person name="Ruiz-Herrera J."/>
            <person name="Ruiz-Vazquez R."/>
            <person name="Sanz C."/>
            <person name="Schackwitz W."/>
            <person name="Schmutz J."/>
            <person name="Shahriari M."/>
            <person name="Shelest E."/>
            <person name="Silva-Franco F."/>
            <person name="Soanes D."/>
            <person name="Syed K."/>
            <person name="Tagua V.G."/>
            <person name="Talbot N.J."/>
            <person name="Thon M."/>
            <person name="De vries R.P."/>
            <person name="Wiebenga A."/>
            <person name="Yadav J.S."/>
            <person name="Braun E.L."/>
            <person name="Baker S."/>
            <person name="Garre V."/>
            <person name="Horwitz B."/>
            <person name="Torres-Martinez S."/>
            <person name="Idnurm A."/>
            <person name="Herrera-Estrella A."/>
            <person name="Gabaldon T."/>
            <person name="Grigoriev I.V."/>
        </authorList>
    </citation>
    <scope>NUCLEOTIDE SEQUENCE [LARGE SCALE GENOMIC DNA]</scope>
    <source>
        <strain evidence="3">NRRL 1555(-)</strain>
    </source>
</reference>
<protein>
    <submittedName>
        <fullName evidence="2">Uncharacterized protein</fullName>
    </submittedName>
</protein>
<organism evidence="2 3">
    <name type="scientific">Phycomyces blakesleeanus (strain ATCC 8743b / DSM 1359 / FGSC 10004 / NBRC 33097 / NRRL 1555)</name>
    <dbReference type="NCBI Taxonomy" id="763407"/>
    <lineage>
        <taxon>Eukaryota</taxon>
        <taxon>Fungi</taxon>
        <taxon>Fungi incertae sedis</taxon>
        <taxon>Mucoromycota</taxon>
        <taxon>Mucoromycotina</taxon>
        <taxon>Mucoromycetes</taxon>
        <taxon>Mucorales</taxon>
        <taxon>Phycomycetaceae</taxon>
        <taxon>Phycomyces</taxon>
    </lineage>
</organism>
<dbReference type="AlphaFoldDB" id="A0A163E9G2"/>
<feature type="non-terminal residue" evidence="2">
    <location>
        <position position="59"/>
    </location>
</feature>
<keyword evidence="3" id="KW-1185">Reference proteome</keyword>
<sequence length="59" mass="6654">MDSSSFERFHPTGIDTGQSLLLTKKFVYKPKSTNPFDNEYDEPNAKTTPRSPFDDNGAL</sequence>
<name>A0A163E9G2_PHYB8</name>
<feature type="region of interest" description="Disordered" evidence="1">
    <location>
        <begin position="32"/>
        <end position="59"/>
    </location>
</feature>
<proteinExistence type="predicted"/>
<dbReference type="Proteomes" id="UP000077315">
    <property type="component" value="Unassembled WGS sequence"/>
</dbReference>
<accession>A0A163E9G2</accession>
<dbReference type="GeneID" id="28994580"/>
<dbReference type="RefSeq" id="XP_018295530.1">
    <property type="nucleotide sequence ID" value="XM_018433674.1"/>
</dbReference>
<evidence type="ECO:0000313" key="2">
    <source>
        <dbReference type="EMBL" id="OAD77490.1"/>
    </source>
</evidence>
<dbReference type="OrthoDB" id="2289384at2759"/>
<evidence type="ECO:0000256" key="1">
    <source>
        <dbReference type="SAM" id="MobiDB-lite"/>
    </source>
</evidence>
<gene>
    <name evidence="2" type="ORF">PHYBLDRAFT_157772</name>
</gene>
<dbReference type="EMBL" id="KV440974">
    <property type="protein sequence ID" value="OAD77490.1"/>
    <property type="molecule type" value="Genomic_DNA"/>
</dbReference>